<accession>A0AA43RKV1</accession>
<name>A0AA43RKV1_9ACTN</name>
<dbReference type="Proteomes" id="UP001168575">
    <property type="component" value="Unassembled WGS sequence"/>
</dbReference>
<dbReference type="AlphaFoldDB" id="A0AA43RKV1"/>
<comment type="caution">
    <text evidence="1">The sequence shown here is derived from an EMBL/GenBank/DDBJ whole genome shotgun (WGS) entry which is preliminary data.</text>
</comment>
<evidence type="ECO:0000313" key="2">
    <source>
        <dbReference type="Proteomes" id="UP001168575"/>
    </source>
</evidence>
<dbReference type="InterPro" id="IPR027417">
    <property type="entry name" value="P-loop_NTPase"/>
</dbReference>
<protein>
    <submittedName>
        <fullName evidence="1">Nucleoside-triphosphatase</fullName>
    </submittedName>
</protein>
<keyword evidence="2" id="KW-1185">Reference proteome</keyword>
<dbReference type="EMBL" id="JAUMVS010000256">
    <property type="protein sequence ID" value="MDO4842671.1"/>
    <property type="molecule type" value="Genomic_DNA"/>
</dbReference>
<evidence type="ECO:0000313" key="1">
    <source>
        <dbReference type="EMBL" id="MDO4842671.1"/>
    </source>
</evidence>
<dbReference type="Gene3D" id="3.40.50.300">
    <property type="entry name" value="P-loop containing nucleotide triphosphate hydrolases"/>
    <property type="match status" value="1"/>
</dbReference>
<sequence>MLYILTGEIQTGKTRWLRGLIDELQEKGVPLEGVLAPGVWKPNPDKPNGFEKLGIDNVMLPGGEVVPFARRRDLAPDETSKMELQGMPADMKLVWAFSDEAVGRVNAHFAALATGEPPARPGLLVVDELGRLELERGGLGLTEAVDLVAQGPRPGWPHALIVVRDWLVPRARMVFGPAWNNEICEVGPTSETARELLGLFEQ</sequence>
<proteinExistence type="predicted"/>
<gene>
    <name evidence="1" type="ORF">Q3982_08365</name>
</gene>
<reference evidence="1" key="1">
    <citation type="submission" date="2023-07" db="EMBL/GenBank/DDBJ databases">
        <title>Between Cages and Wild: Unraveling the Impact of Captivity on Animal Microbiomes and Antimicrobial Resistance.</title>
        <authorList>
            <person name="Schmartz G.P."/>
            <person name="Rehner J."/>
            <person name="Schuff M.J."/>
            <person name="Becker S.L."/>
            <person name="Kravczyk M."/>
            <person name="Gurevich A."/>
            <person name="Francke R."/>
            <person name="Mueller R."/>
            <person name="Keller V."/>
            <person name="Keller A."/>
        </authorList>
    </citation>
    <scope>NUCLEOTIDE SEQUENCE</scope>
    <source>
        <strain evidence="1">S12M_St_49</strain>
    </source>
</reference>
<organism evidence="1 2">
    <name type="scientific">Phoenicibacter congonensis</name>
    <dbReference type="NCBI Taxonomy" id="1944646"/>
    <lineage>
        <taxon>Bacteria</taxon>
        <taxon>Bacillati</taxon>
        <taxon>Actinomycetota</taxon>
        <taxon>Coriobacteriia</taxon>
        <taxon>Eggerthellales</taxon>
        <taxon>Eggerthellaceae</taxon>
        <taxon>Phoenicibacter</taxon>
    </lineage>
</organism>